<keyword evidence="2" id="KW-0808">Transferase</keyword>
<keyword evidence="2" id="KW-0235">DNA replication</keyword>
<feature type="domain" description="AB hydrolase-1" evidence="3">
    <location>
        <begin position="211"/>
        <end position="320"/>
    </location>
</feature>
<dbReference type="Pfam" id="PF01896">
    <property type="entry name" value="DNA_primase_S"/>
    <property type="match status" value="1"/>
</dbReference>
<evidence type="ECO:0000313" key="4">
    <source>
        <dbReference type="EMBL" id="KAF3557137.1"/>
    </source>
</evidence>
<dbReference type="Pfam" id="PF00561">
    <property type="entry name" value="Abhydrolase_1"/>
    <property type="match status" value="1"/>
</dbReference>
<evidence type="ECO:0000256" key="2">
    <source>
        <dbReference type="RuleBase" id="RU003514"/>
    </source>
</evidence>
<keyword evidence="2" id="KW-0804">Transcription</keyword>
<reference evidence="4" key="1">
    <citation type="submission" date="2019-12" db="EMBL/GenBank/DDBJ databases">
        <title>Genome sequencing and annotation of Brassica cretica.</title>
        <authorList>
            <person name="Studholme D.J."/>
            <person name="Sarris P."/>
        </authorList>
    </citation>
    <scope>NUCLEOTIDE SEQUENCE</scope>
    <source>
        <strain evidence="4">PFS-109/04</strain>
        <tissue evidence="4">Leaf</tissue>
    </source>
</reference>
<proteinExistence type="inferred from homology"/>
<dbReference type="Proteomes" id="UP000712600">
    <property type="component" value="Unassembled WGS sequence"/>
</dbReference>
<evidence type="ECO:0000259" key="3">
    <source>
        <dbReference type="Pfam" id="PF00561"/>
    </source>
</evidence>
<comment type="caution">
    <text evidence="4">The sequence shown here is derived from an EMBL/GenBank/DDBJ whole genome shotgun (WGS) entry which is preliminary data.</text>
</comment>
<dbReference type="PRINTS" id="PR00111">
    <property type="entry name" value="ABHYDROLASE"/>
</dbReference>
<dbReference type="AlphaFoldDB" id="A0A8S9R007"/>
<dbReference type="GO" id="GO:0006269">
    <property type="term" value="P:DNA replication, synthesis of primer"/>
    <property type="evidence" value="ECO:0007669"/>
    <property type="project" value="UniProtKB-KW"/>
</dbReference>
<dbReference type="Gene3D" id="3.90.920.10">
    <property type="entry name" value="DNA primase, PRIM domain"/>
    <property type="match status" value="1"/>
</dbReference>
<dbReference type="InterPro" id="IPR029058">
    <property type="entry name" value="AB_hydrolase_fold"/>
</dbReference>
<evidence type="ECO:0000256" key="1">
    <source>
        <dbReference type="ARBA" id="ARBA00009762"/>
    </source>
</evidence>
<comment type="similarity">
    <text evidence="1 2">Belongs to the eukaryotic-type primase small subunit family.</text>
</comment>
<dbReference type="SUPFAM" id="SSF53474">
    <property type="entry name" value="alpha/beta-Hydrolases"/>
    <property type="match status" value="1"/>
</dbReference>
<keyword evidence="2" id="KW-0639">Primosome</keyword>
<dbReference type="EC" id="2.7.7.-" evidence="2"/>
<sequence length="403" mass="46024">MTNEQRSAVAEYFRVYKGNENNARKVALMGYSLHPFLARSYVDYLKGFFEGELQATQSIFSTKDKYDKILAMISDEDIQSELRGKWENSARSSLSEEAISLVRWEQLKNTLQSKKHKAPTLRMCVEEIVFTFTYPRIDLEVSKQMNHLLKAPFCVHPKTGRVCVPIDPNNCDEFDPLAVPTLSQLIEEINSGGSRMDVDDDEDNKKARDNVLFIHGFLSSSSFWTETLFPNFSDSAKSNYRLIAVDLLGYGRSPKPNDSLYTLREHLEMIEKSVIAQYKLKKFHIVAHSLGCVLALALTVKHPGAIKSLTLLAPPFYKVPKGVNPAQYVMRKVAPKNIWPPMQFGASLISWYEHLGRTVCLVLCKSHRLVDSLTRLFTLNRFDPKFTVHEIRGTPKCLKVYKF</sequence>
<keyword evidence="2" id="KW-0240">DNA-directed RNA polymerase</keyword>
<protein>
    <recommendedName>
        <fullName evidence="2">DNA primase</fullName>
        <ecNumber evidence="2">2.7.7.-</ecNumber>
    </recommendedName>
</protein>
<dbReference type="InterPro" id="IPR002755">
    <property type="entry name" value="DNA_primase_S"/>
</dbReference>
<dbReference type="GO" id="GO:0003899">
    <property type="term" value="F:DNA-directed RNA polymerase activity"/>
    <property type="evidence" value="ECO:0007669"/>
    <property type="project" value="InterPro"/>
</dbReference>
<accession>A0A8S9R007</accession>
<dbReference type="Gene3D" id="3.40.50.1820">
    <property type="entry name" value="alpha/beta hydrolase"/>
    <property type="match status" value="1"/>
</dbReference>
<dbReference type="SUPFAM" id="SSF56747">
    <property type="entry name" value="Prim-pol domain"/>
    <property type="match status" value="1"/>
</dbReference>
<organism evidence="4 5">
    <name type="scientific">Brassica cretica</name>
    <name type="common">Mustard</name>
    <dbReference type="NCBI Taxonomy" id="69181"/>
    <lineage>
        <taxon>Eukaryota</taxon>
        <taxon>Viridiplantae</taxon>
        <taxon>Streptophyta</taxon>
        <taxon>Embryophyta</taxon>
        <taxon>Tracheophyta</taxon>
        <taxon>Spermatophyta</taxon>
        <taxon>Magnoliopsida</taxon>
        <taxon>eudicotyledons</taxon>
        <taxon>Gunneridae</taxon>
        <taxon>Pentapetalae</taxon>
        <taxon>rosids</taxon>
        <taxon>malvids</taxon>
        <taxon>Brassicales</taxon>
        <taxon>Brassicaceae</taxon>
        <taxon>Brassiceae</taxon>
        <taxon>Brassica</taxon>
    </lineage>
</organism>
<gene>
    <name evidence="4" type="ORF">F2Q69_00016288</name>
</gene>
<name>A0A8S9R007_BRACR</name>
<evidence type="ECO:0000313" key="5">
    <source>
        <dbReference type="Proteomes" id="UP000712600"/>
    </source>
</evidence>
<dbReference type="EMBL" id="QGKX02000996">
    <property type="protein sequence ID" value="KAF3557137.1"/>
    <property type="molecule type" value="Genomic_DNA"/>
</dbReference>
<dbReference type="GO" id="GO:0000428">
    <property type="term" value="C:DNA-directed RNA polymerase complex"/>
    <property type="evidence" value="ECO:0007669"/>
    <property type="project" value="UniProtKB-KW"/>
</dbReference>
<dbReference type="PANTHER" id="PTHR10536">
    <property type="entry name" value="DNA PRIMASE SMALL SUBUNIT"/>
    <property type="match status" value="1"/>
</dbReference>
<dbReference type="InterPro" id="IPR000073">
    <property type="entry name" value="AB_hydrolase_1"/>
</dbReference>